<dbReference type="AlphaFoldDB" id="A0A151IDU1"/>
<dbReference type="InterPro" id="IPR027806">
    <property type="entry name" value="HARBI1_dom"/>
</dbReference>
<keyword evidence="6" id="KW-0378">Hydrolase</keyword>
<evidence type="ECO:0000259" key="8">
    <source>
        <dbReference type="Pfam" id="PF13359"/>
    </source>
</evidence>
<evidence type="ECO:0000256" key="6">
    <source>
        <dbReference type="ARBA" id="ARBA00022801"/>
    </source>
</evidence>
<dbReference type="STRING" id="456900.A0A151IDU1"/>
<reference evidence="9 10" key="1">
    <citation type="submission" date="2016-03" db="EMBL/GenBank/DDBJ databases">
        <title>Cyphomyrmex costatus WGS genome.</title>
        <authorList>
            <person name="Nygaard S."/>
            <person name="Hu H."/>
            <person name="Boomsma J."/>
            <person name="Zhang G."/>
        </authorList>
    </citation>
    <scope>NUCLEOTIDE SEQUENCE [LARGE SCALE GENOMIC DNA]</scope>
    <source>
        <strain evidence="9">MS0001</strain>
        <tissue evidence="9">Whole body</tissue>
    </source>
</reference>
<organism evidence="9 10">
    <name type="scientific">Cyphomyrmex costatus</name>
    <dbReference type="NCBI Taxonomy" id="456900"/>
    <lineage>
        <taxon>Eukaryota</taxon>
        <taxon>Metazoa</taxon>
        <taxon>Ecdysozoa</taxon>
        <taxon>Arthropoda</taxon>
        <taxon>Hexapoda</taxon>
        <taxon>Insecta</taxon>
        <taxon>Pterygota</taxon>
        <taxon>Neoptera</taxon>
        <taxon>Endopterygota</taxon>
        <taxon>Hymenoptera</taxon>
        <taxon>Apocrita</taxon>
        <taxon>Aculeata</taxon>
        <taxon>Formicoidea</taxon>
        <taxon>Formicidae</taxon>
        <taxon>Myrmicinae</taxon>
        <taxon>Cyphomyrmex</taxon>
    </lineage>
</organism>
<dbReference type="GO" id="GO:0005634">
    <property type="term" value="C:nucleus"/>
    <property type="evidence" value="ECO:0007669"/>
    <property type="project" value="UniProtKB-SubCell"/>
</dbReference>
<accession>A0A151IDU1</accession>
<keyword evidence="10" id="KW-1185">Reference proteome</keyword>
<protein>
    <submittedName>
        <fullName evidence="9">Putative nuclease HARBI1</fullName>
    </submittedName>
</protein>
<dbReference type="PANTHER" id="PTHR22930:SF85">
    <property type="entry name" value="GH03217P-RELATED"/>
    <property type="match status" value="1"/>
</dbReference>
<keyword evidence="4" id="KW-0540">Nuclease</keyword>
<evidence type="ECO:0000256" key="5">
    <source>
        <dbReference type="ARBA" id="ARBA00022723"/>
    </source>
</evidence>
<sequence length="346" mass="40279">MDNVFINDSDDEFEDENPEDRNLWRLAKRYIRNWENPIEFFEDIPFRKRYRFSKRAVIEILLPLVNAQLRRLDNRGLPISPLMQLLVTLRFYATSSFQIVNGDLRGFSQATVSRIIVRVSRIIASHLSEYINFFTEEKRRSNKNKFYEIANFPSIIGCIDCTHIRIANPGRNYGEVFRNRKDVVSGSQREILDIVVRHPGSTHDAVIFDRSGLRCRFDLGRLDGILLADSGYACRSYLLTPVLRPETDAEVRYNTAHKKTRIIVEQLFGCWKRRFPCLYYGLRTKLSTSVVIICATAVLHNMCIKCNLGEVIEEVFNEPIIENIVNREQDGIGLVHRNAFILRHFS</sequence>
<dbReference type="GO" id="GO:0016787">
    <property type="term" value="F:hydrolase activity"/>
    <property type="evidence" value="ECO:0007669"/>
    <property type="project" value="UniProtKB-KW"/>
</dbReference>
<dbReference type="InterPro" id="IPR045249">
    <property type="entry name" value="HARBI1-like"/>
</dbReference>
<evidence type="ECO:0000256" key="7">
    <source>
        <dbReference type="ARBA" id="ARBA00023242"/>
    </source>
</evidence>
<proteinExistence type="inferred from homology"/>
<feature type="domain" description="DDE Tnp4" evidence="8">
    <location>
        <begin position="159"/>
        <end position="301"/>
    </location>
</feature>
<comment type="cofactor">
    <cofactor evidence="1">
        <name>a divalent metal cation</name>
        <dbReference type="ChEBI" id="CHEBI:60240"/>
    </cofactor>
</comment>
<evidence type="ECO:0000256" key="4">
    <source>
        <dbReference type="ARBA" id="ARBA00022722"/>
    </source>
</evidence>
<evidence type="ECO:0000256" key="3">
    <source>
        <dbReference type="ARBA" id="ARBA00006958"/>
    </source>
</evidence>
<comment type="subcellular location">
    <subcellularLocation>
        <location evidence="2">Nucleus</location>
    </subcellularLocation>
</comment>
<dbReference type="Pfam" id="PF13359">
    <property type="entry name" value="DDE_Tnp_4"/>
    <property type="match status" value="1"/>
</dbReference>
<keyword evidence="7" id="KW-0539">Nucleus</keyword>
<dbReference type="GO" id="GO:0046872">
    <property type="term" value="F:metal ion binding"/>
    <property type="evidence" value="ECO:0007669"/>
    <property type="project" value="UniProtKB-KW"/>
</dbReference>
<comment type="similarity">
    <text evidence="3">Belongs to the HARBI1 family.</text>
</comment>
<evidence type="ECO:0000256" key="2">
    <source>
        <dbReference type="ARBA" id="ARBA00004123"/>
    </source>
</evidence>
<dbReference type="PANTHER" id="PTHR22930">
    <property type="match status" value="1"/>
</dbReference>
<evidence type="ECO:0000313" key="9">
    <source>
        <dbReference type="EMBL" id="KYM98429.1"/>
    </source>
</evidence>
<dbReference type="Proteomes" id="UP000078542">
    <property type="component" value="Unassembled WGS sequence"/>
</dbReference>
<evidence type="ECO:0000313" key="10">
    <source>
        <dbReference type="Proteomes" id="UP000078542"/>
    </source>
</evidence>
<name>A0A151IDU1_9HYME</name>
<keyword evidence="5" id="KW-0479">Metal-binding</keyword>
<dbReference type="EMBL" id="KQ977960">
    <property type="protein sequence ID" value="KYM98429.1"/>
    <property type="molecule type" value="Genomic_DNA"/>
</dbReference>
<dbReference type="GO" id="GO:0004518">
    <property type="term" value="F:nuclease activity"/>
    <property type="evidence" value="ECO:0007669"/>
    <property type="project" value="UniProtKB-KW"/>
</dbReference>
<evidence type="ECO:0000256" key="1">
    <source>
        <dbReference type="ARBA" id="ARBA00001968"/>
    </source>
</evidence>
<gene>
    <name evidence="9" type="ORF">ALC62_10857</name>
</gene>